<feature type="compositionally biased region" description="Low complexity" evidence="3">
    <location>
        <begin position="147"/>
        <end position="158"/>
    </location>
</feature>
<comment type="caution">
    <text evidence="5">The sequence shown here is derived from an EMBL/GenBank/DDBJ whole genome shotgun (WGS) entry which is preliminary data.</text>
</comment>
<proteinExistence type="predicted"/>
<comment type="subcellular location">
    <subcellularLocation>
        <location evidence="1">Nucleus</location>
    </subcellularLocation>
</comment>
<evidence type="ECO:0000259" key="4">
    <source>
        <dbReference type="Pfam" id="PF00808"/>
    </source>
</evidence>
<keyword evidence="6" id="KW-1185">Reference proteome</keyword>
<dbReference type="CDD" id="cd22906">
    <property type="entry name" value="HFD_DRAP1"/>
    <property type="match status" value="1"/>
</dbReference>
<evidence type="ECO:0000256" key="1">
    <source>
        <dbReference type="ARBA" id="ARBA00004123"/>
    </source>
</evidence>
<dbReference type="GO" id="GO:0046982">
    <property type="term" value="F:protein heterodimerization activity"/>
    <property type="evidence" value="ECO:0007669"/>
    <property type="project" value="InterPro"/>
</dbReference>
<evidence type="ECO:0000256" key="2">
    <source>
        <dbReference type="ARBA" id="ARBA00023242"/>
    </source>
</evidence>
<feature type="compositionally biased region" description="Basic and acidic residues" evidence="3">
    <location>
        <begin position="91"/>
        <end position="105"/>
    </location>
</feature>
<dbReference type="EMBL" id="JAAAJB010000519">
    <property type="protein sequence ID" value="KAG0254399.1"/>
    <property type="molecule type" value="Genomic_DNA"/>
</dbReference>
<organism evidence="5 6">
    <name type="scientific">Actinomortierella ambigua</name>
    <dbReference type="NCBI Taxonomy" id="1343610"/>
    <lineage>
        <taxon>Eukaryota</taxon>
        <taxon>Fungi</taxon>
        <taxon>Fungi incertae sedis</taxon>
        <taxon>Mucoromycota</taxon>
        <taxon>Mortierellomycotina</taxon>
        <taxon>Mortierellomycetes</taxon>
        <taxon>Mortierellales</taxon>
        <taxon>Mortierellaceae</taxon>
        <taxon>Actinomortierella</taxon>
    </lineage>
</organism>
<gene>
    <name evidence="5" type="ORF">DFQ27_006860</name>
</gene>
<feature type="compositionally biased region" description="Acidic residues" evidence="3">
    <location>
        <begin position="168"/>
        <end position="194"/>
    </location>
</feature>
<accession>A0A9P6TZW6</accession>
<evidence type="ECO:0000313" key="5">
    <source>
        <dbReference type="EMBL" id="KAG0254399.1"/>
    </source>
</evidence>
<dbReference type="InterPro" id="IPR009072">
    <property type="entry name" value="Histone-fold"/>
</dbReference>
<dbReference type="GO" id="GO:0001046">
    <property type="term" value="F:core promoter sequence-specific DNA binding"/>
    <property type="evidence" value="ECO:0007669"/>
    <property type="project" value="TreeGrafter"/>
</dbReference>
<dbReference type="Proteomes" id="UP000807716">
    <property type="component" value="Unassembled WGS sequence"/>
</dbReference>
<evidence type="ECO:0000256" key="3">
    <source>
        <dbReference type="SAM" id="MobiDB-lite"/>
    </source>
</evidence>
<dbReference type="SUPFAM" id="SSF47113">
    <property type="entry name" value="Histone-fold"/>
    <property type="match status" value="1"/>
</dbReference>
<evidence type="ECO:0000313" key="6">
    <source>
        <dbReference type="Proteomes" id="UP000807716"/>
    </source>
</evidence>
<dbReference type="PANTHER" id="PTHR10252:SF5">
    <property type="entry name" value="DR1-ASSOCIATED COREPRESSOR"/>
    <property type="match status" value="1"/>
</dbReference>
<dbReference type="Gene3D" id="1.10.20.10">
    <property type="entry name" value="Histone, subunit A"/>
    <property type="match status" value="1"/>
</dbReference>
<dbReference type="GO" id="GO:0016251">
    <property type="term" value="F:RNA polymerase II general transcription initiation factor activity"/>
    <property type="evidence" value="ECO:0007669"/>
    <property type="project" value="TreeGrafter"/>
</dbReference>
<dbReference type="Pfam" id="PF00808">
    <property type="entry name" value="CBFD_NFYB_HMF"/>
    <property type="match status" value="1"/>
</dbReference>
<name>A0A9P6TZW6_9FUNG</name>
<reference evidence="5" key="1">
    <citation type="journal article" date="2020" name="Fungal Divers.">
        <title>Resolving the Mortierellaceae phylogeny through synthesis of multi-gene phylogenetics and phylogenomics.</title>
        <authorList>
            <person name="Vandepol N."/>
            <person name="Liber J."/>
            <person name="Desiro A."/>
            <person name="Na H."/>
            <person name="Kennedy M."/>
            <person name="Barry K."/>
            <person name="Grigoriev I.V."/>
            <person name="Miller A.N."/>
            <person name="O'Donnell K."/>
            <person name="Stajich J.E."/>
            <person name="Bonito G."/>
        </authorList>
    </citation>
    <scope>NUCLEOTIDE SEQUENCE</scope>
    <source>
        <strain evidence="5">BC1065</strain>
    </source>
</reference>
<dbReference type="InterPro" id="IPR050568">
    <property type="entry name" value="Transcr_DNA_Rep_Reg"/>
</dbReference>
<keyword evidence="2" id="KW-0539">Nucleus</keyword>
<sequence length="229" mass="24823">MRRNYKTKFPVARIKKIMQLDEDVGKVAQATPVLISKALELFMQSLIDEACVETRAKNAKRLTVAHLKKTIQDKDQFDFLRDIVANVADPAESRAAEKASADKGGSEGPSSAVAAVPTPPPPSTRRGRGSKATPSAPGASGRRRRTAAATKTAATSSSNTNGDVKMAEDEEEDEEEEEEEAKAEEEADEEEEVMETPQASFAMMESMAGRSLGRKGKSARDEDEDDYDA</sequence>
<feature type="region of interest" description="Disordered" evidence="3">
    <location>
        <begin position="90"/>
        <end position="229"/>
    </location>
</feature>
<dbReference type="InterPro" id="IPR003958">
    <property type="entry name" value="CBFA_NFYB_domain"/>
</dbReference>
<protein>
    <recommendedName>
        <fullName evidence="4">Transcription factor CBF/NF-Y/archaeal histone domain-containing protein</fullName>
    </recommendedName>
</protein>
<dbReference type="AlphaFoldDB" id="A0A9P6TZW6"/>
<feature type="domain" description="Transcription factor CBF/NF-Y/archaeal histone" evidence="4">
    <location>
        <begin position="8"/>
        <end position="69"/>
    </location>
</feature>
<dbReference type="PANTHER" id="PTHR10252">
    <property type="entry name" value="HISTONE-LIKE TRANSCRIPTION FACTOR CCAAT-RELATED"/>
    <property type="match status" value="1"/>
</dbReference>
<dbReference type="OrthoDB" id="653904at2759"/>
<dbReference type="GO" id="GO:0017054">
    <property type="term" value="C:negative cofactor 2 complex"/>
    <property type="evidence" value="ECO:0007669"/>
    <property type="project" value="TreeGrafter"/>
</dbReference>